<dbReference type="SMART" id="SM00830">
    <property type="entry name" value="CM_2"/>
    <property type="match status" value="1"/>
</dbReference>
<sequence>MSDMPDSGQSLTELRHQIDVLDAQIHDALIARARAEAGVYAARQAAGESVSPFYPDRDADVMRHLIERHSGDLPLVTVEQIWRGIVGGCTNTLTDYAVHLDGSAELTDMLDLARFYFGFSVELVPASDAADVVGAVTASPHDLGIVALTDRADLPWWRGLSDAGALVSARLPFVVMDDRPADLPALVLSKSPGLAETADVSVFDARWSDILPGKLMDQGIEVLSFFRSAAGVDAMIAVSGDLTEEDVQRACALAGAAPEVLRRIGGYAAPIDGDGASDEFGPEDEGS</sequence>
<comment type="caution">
    <text evidence="3">The sequence shown here is derived from an EMBL/GenBank/DDBJ whole genome shotgun (WGS) entry which is preliminary data.</text>
</comment>
<dbReference type="Proteomes" id="UP001157914">
    <property type="component" value="Unassembled WGS sequence"/>
</dbReference>
<gene>
    <name evidence="3" type="ORF">SAMN06265374_3183</name>
</gene>
<proteinExistence type="predicted"/>
<feature type="domain" description="Chorismate mutase" evidence="2">
    <location>
        <begin position="15"/>
        <end position="96"/>
    </location>
</feature>
<dbReference type="Pfam" id="PF01817">
    <property type="entry name" value="CM_2"/>
    <property type="match status" value="1"/>
</dbReference>
<keyword evidence="4" id="KW-1185">Reference proteome</keyword>
<dbReference type="EC" id="5.4.99.5" evidence="1"/>
<evidence type="ECO:0000259" key="2">
    <source>
        <dbReference type="SMART" id="SM00830"/>
    </source>
</evidence>
<organism evidence="3 4">
    <name type="scientific">Roseibium denhamense</name>
    <dbReference type="NCBI Taxonomy" id="76305"/>
    <lineage>
        <taxon>Bacteria</taxon>
        <taxon>Pseudomonadati</taxon>
        <taxon>Pseudomonadota</taxon>
        <taxon>Alphaproteobacteria</taxon>
        <taxon>Hyphomicrobiales</taxon>
        <taxon>Stappiaceae</taxon>
        <taxon>Roseibium</taxon>
    </lineage>
</organism>
<accession>A0ABY1PCC3</accession>
<dbReference type="SUPFAM" id="SSF48600">
    <property type="entry name" value="Chorismate mutase II"/>
    <property type="match status" value="1"/>
</dbReference>
<protein>
    <recommendedName>
        <fullName evidence="1">chorismate mutase</fullName>
        <ecNumber evidence="1">5.4.99.5</ecNumber>
    </recommendedName>
</protein>
<dbReference type="InterPro" id="IPR002701">
    <property type="entry name" value="CM_II_prokaryot"/>
</dbReference>
<dbReference type="InterPro" id="IPR036263">
    <property type="entry name" value="Chorismate_II_sf"/>
</dbReference>
<evidence type="ECO:0000313" key="3">
    <source>
        <dbReference type="EMBL" id="SMP30014.1"/>
    </source>
</evidence>
<dbReference type="InterPro" id="IPR036979">
    <property type="entry name" value="CM_dom_sf"/>
</dbReference>
<dbReference type="Gene3D" id="1.20.59.10">
    <property type="entry name" value="Chorismate mutase"/>
    <property type="match status" value="1"/>
</dbReference>
<evidence type="ECO:0000313" key="4">
    <source>
        <dbReference type="Proteomes" id="UP001157914"/>
    </source>
</evidence>
<name>A0ABY1PCC3_9HYPH</name>
<dbReference type="RefSeq" id="WP_283404578.1">
    <property type="nucleotide sequence ID" value="NZ_BAAAEA010000004.1"/>
</dbReference>
<reference evidence="3 4" key="1">
    <citation type="submission" date="2017-05" db="EMBL/GenBank/DDBJ databases">
        <authorList>
            <person name="Varghese N."/>
            <person name="Submissions S."/>
        </authorList>
    </citation>
    <scope>NUCLEOTIDE SEQUENCE [LARGE SCALE GENOMIC DNA]</scope>
    <source>
        <strain evidence="3 4">DSM 15949</strain>
    </source>
</reference>
<dbReference type="EMBL" id="FXTT01000004">
    <property type="protein sequence ID" value="SMP30014.1"/>
    <property type="molecule type" value="Genomic_DNA"/>
</dbReference>
<evidence type="ECO:0000256" key="1">
    <source>
        <dbReference type="ARBA" id="ARBA00012404"/>
    </source>
</evidence>